<dbReference type="AlphaFoldDB" id="A0A369B7E0"/>
<proteinExistence type="predicted"/>
<dbReference type="Pfam" id="PF10934">
    <property type="entry name" value="Sheath_initiator"/>
    <property type="match status" value="1"/>
</dbReference>
<dbReference type="RefSeq" id="WP_114498411.1">
    <property type="nucleotide sequence ID" value="NZ_QPJW01000012.1"/>
</dbReference>
<dbReference type="InterPro" id="IPR020288">
    <property type="entry name" value="Sheath_initiator"/>
</dbReference>
<protein>
    <submittedName>
        <fullName evidence="1">Uncharacterized protein DUF2634</fullName>
    </submittedName>
</protein>
<dbReference type="EMBL" id="QPJW01000012">
    <property type="protein sequence ID" value="RCX16466.1"/>
    <property type="molecule type" value="Genomic_DNA"/>
</dbReference>
<organism evidence="1 2">
    <name type="scientific">Fontibacillus phaseoli</name>
    <dbReference type="NCBI Taxonomy" id="1416533"/>
    <lineage>
        <taxon>Bacteria</taxon>
        <taxon>Bacillati</taxon>
        <taxon>Bacillota</taxon>
        <taxon>Bacilli</taxon>
        <taxon>Bacillales</taxon>
        <taxon>Paenibacillaceae</taxon>
        <taxon>Fontibacillus</taxon>
    </lineage>
</organism>
<evidence type="ECO:0000313" key="1">
    <source>
        <dbReference type="EMBL" id="RCX16466.1"/>
    </source>
</evidence>
<sequence length="137" mass="15496">MALSPLQGQEERFVLVKAVSAPSRTYSLDFGAGEVEGRMIDGIAAMRQFIRKAVETARYRYLIYNSQYGCELESLLGQDISQQLLKSEITRVISEALLEDDRVKAVEQFHIERDSDKLFITFTVLTSEGVIEQEVSI</sequence>
<comment type="caution">
    <text evidence="1">The sequence shown here is derived from an EMBL/GenBank/DDBJ whole genome shotgun (WGS) entry which is preliminary data.</text>
</comment>
<dbReference type="SUPFAM" id="SSF160719">
    <property type="entry name" value="gpW/gp25-like"/>
    <property type="match status" value="1"/>
</dbReference>
<dbReference type="Proteomes" id="UP000253090">
    <property type="component" value="Unassembled WGS sequence"/>
</dbReference>
<name>A0A369B7E0_9BACL</name>
<evidence type="ECO:0000313" key="2">
    <source>
        <dbReference type="Proteomes" id="UP000253090"/>
    </source>
</evidence>
<dbReference type="Gene3D" id="3.10.450.40">
    <property type="match status" value="1"/>
</dbReference>
<accession>A0A369B7E0</accession>
<gene>
    <name evidence="1" type="ORF">DFP94_11286</name>
</gene>
<reference evidence="1 2" key="1">
    <citation type="submission" date="2018-07" db="EMBL/GenBank/DDBJ databases">
        <title>Genomic Encyclopedia of Type Strains, Phase III (KMG-III): the genomes of soil and plant-associated and newly described type strains.</title>
        <authorList>
            <person name="Whitman W."/>
        </authorList>
    </citation>
    <scope>NUCLEOTIDE SEQUENCE [LARGE SCALE GENOMIC DNA]</scope>
    <source>
        <strain evidence="1 2">CECT 8333</strain>
    </source>
</reference>
<keyword evidence="2" id="KW-1185">Reference proteome</keyword>
<dbReference type="OrthoDB" id="89089at2"/>